<dbReference type="GO" id="GO:0008033">
    <property type="term" value="P:tRNA processing"/>
    <property type="evidence" value="ECO:0007669"/>
    <property type="project" value="UniProtKB-KW"/>
</dbReference>
<evidence type="ECO:0000313" key="9">
    <source>
        <dbReference type="EMBL" id="EER36781.1"/>
    </source>
</evidence>
<keyword evidence="2" id="KW-0489">Methyltransferase</keyword>
<evidence type="ECO:0000259" key="8">
    <source>
        <dbReference type="Pfam" id="PF02676"/>
    </source>
</evidence>
<dbReference type="STRING" id="544712.C6HRW3"/>
<feature type="domain" description="tRNA wybutosine-synthesizing protein" evidence="8">
    <location>
        <begin position="4"/>
        <end position="89"/>
    </location>
</feature>
<evidence type="ECO:0000256" key="7">
    <source>
        <dbReference type="SAM" id="MobiDB-lite"/>
    </source>
</evidence>
<evidence type="ECO:0000256" key="2">
    <source>
        <dbReference type="ARBA" id="ARBA00022603"/>
    </source>
</evidence>
<keyword evidence="5" id="KW-0819">tRNA processing</keyword>
<dbReference type="OrthoDB" id="263283at2759"/>
<dbReference type="EMBL" id="GG692437">
    <property type="protein sequence ID" value="EER36781.1"/>
    <property type="molecule type" value="Genomic_DNA"/>
</dbReference>
<evidence type="ECO:0000256" key="3">
    <source>
        <dbReference type="ARBA" id="ARBA00022679"/>
    </source>
</evidence>
<accession>C6HRW3</accession>
<evidence type="ECO:0000313" key="10">
    <source>
        <dbReference type="Proteomes" id="UP000002624"/>
    </source>
</evidence>
<keyword evidence="3" id="KW-0808">Transferase</keyword>
<dbReference type="HOGENOM" id="CLU_1360074_0_0_1"/>
<feature type="compositionally biased region" description="Basic and acidic residues" evidence="7">
    <location>
        <begin position="99"/>
        <end position="121"/>
    </location>
</feature>
<sequence>MARFRESGIQSLRCLNDSEAYPIVAVRSSGLALESIIGFHQQFIKSESKDVIAKSLVSEAYLRMLLAVANERFKTNANRRDRFWTKLQELSTGHAGDLSSRRAGWEDPEVRRERKREEGLRRSRAAMGPKVARRKLDLFGDSMSEEGPQDDKPHMGIRQRHVGEPNVKFIKKKMGGRKGSSEETPILFIIVARMFLRPISL</sequence>
<evidence type="ECO:0000256" key="5">
    <source>
        <dbReference type="ARBA" id="ARBA00022694"/>
    </source>
</evidence>
<dbReference type="eggNOG" id="KOG1228">
    <property type="taxonomic scope" value="Eukaryota"/>
</dbReference>
<dbReference type="SUPFAM" id="SSF111278">
    <property type="entry name" value="SSo0622-like"/>
    <property type="match status" value="1"/>
</dbReference>
<name>C6HRW3_AJECH</name>
<dbReference type="EC" id="2.1.1.282" evidence="1"/>
<organism evidence="9 10">
    <name type="scientific">Ajellomyces capsulatus (strain H143)</name>
    <name type="common">Darling's disease fungus</name>
    <name type="synonym">Histoplasma capsulatum</name>
    <dbReference type="NCBI Taxonomy" id="544712"/>
    <lineage>
        <taxon>Eukaryota</taxon>
        <taxon>Fungi</taxon>
        <taxon>Dikarya</taxon>
        <taxon>Ascomycota</taxon>
        <taxon>Pezizomycotina</taxon>
        <taxon>Eurotiomycetes</taxon>
        <taxon>Eurotiomycetidae</taxon>
        <taxon>Onygenales</taxon>
        <taxon>Ajellomycetaceae</taxon>
        <taxon>Histoplasma</taxon>
    </lineage>
</organism>
<dbReference type="AlphaFoldDB" id="C6HRW3"/>
<gene>
    <name evidence="9" type="ORF">HCDG_08944</name>
</gene>
<keyword evidence="4" id="KW-0949">S-adenosyl-L-methionine</keyword>
<dbReference type="InterPro" id="IPR003827">
    <property type="entry name" value="tRNA_yW-synthesising"/>
</dbReference>
<protein>
    <recommendedName>
        <fullName evidence="1">tRNA(Phe) 7-[(3-amino-3-carboxypropyl)-4-demethylwyosine(37)-N(4)]-methyltransferase</fullName>
        <ecNumber evidence="1">2.1.1.282</ecNumber>
    </recommendedName>
</protein>
<comment type="catalytic activity">
    <reaction evidence="6">
        <text>4-demethyl-7-[(3S)-3-amino-3-carboxypropyl]wyosine(37) in tRNA(Phe) + S-adenosyl-L-methionine = 7-[(3S)-3-amino-3-carboxypropyl]wyosine(37) in tRNA(Phe) + S-adenosyl-L-homocysteine + H(+)</text>
        <dbReference type="Rhea" id="RHEA:36635"/>
        <dbReference type="Rhea" id="RHEA-COMP:10378"/>
        <dbReference type="Rhea" id="RHEA-COMP:10379"/>
        <dbReference type="ChEBI" id="CHEBI:15378"/>
        <dbReference type="ChEBI" id="CHEBI:57856"/>
        <dbReference type="ChEBI" id="CHEBI:59789"/>
        <dbReference type="ChEBI" id="CHEBI:73543"/>
        <dbReference type="ChEBI" id="CHEBI:73550"/>
        <dbReference type="EC" id="2.1.1.282"/>
    </reaction>
</comment>
<dbReference type="GO" id="GO:0032259">
    <property type="term" value="P:methylation"/>
    <property type="evidence" value="ECO:0007669"/>
    <property type="project" value="UniProtKB-KW"/>
</dbReference>
<reference evidence="10" key="1">
    <citation type="submission" date="2009-05" db="EMBL/GenBank/DDBJ databases">
        <title>The genome sequence of Ajellomyces capsulatus strain H143.</title>
        <authorList>
            <person name="Champion M."/>
            <person name="Cuomo C.A."/>
            <person name="Ma L.-J."/>
            <person name="Henn M.R."/>
            <person name="Sil A."/>
            <person name="Goldman B."/>
            <person name="Young S.K."/>
            <person name="Kodira C.D."/>
            <person name="Zeng Q."/>
            <person name="Koehrsen M."/>
            <person name="Alvarado L."/>
            <person name="Berlin A.M."/>
            <person name="Borenstein D."/>
            <person name="Chen Z."/>
            <person name="Engels R."/>
            <person name="Freedman E."/>
            <person name="Gellesch M."/>
            <person name="Goldberg J."/>
            <person name="Griggs A."/>
            <person name="Gujja S."/>
            <person name="Heiman D.I."/>
            <person name="Hepburn T.A."/>
            <person name="Howarth C."/>
            <person name="Jen D."/>
            <person name="Larson L."/>
            <person name="Lewis B."/>
            <person name="Mehta T."/>
            <person name="Park D."/>
            <person name="Pearson M."/>
            <person name="Roberts A."/>
            <person name="Saif S."/>
            <person name="Shea T.D."/>
            <person name="Shenoy N."/>
            <person name="Sisk P."/>
            <person name="Stolte C."/>
            <person name="Sykes S."/>
            <person name="Walk T."/>
            <person name="White J."/>
            <person name="Yandava C."/>
            <person name="Klein B."/>
            <person name="McEwen J.G."/>
            <person name="Puccia R."/>
            <person name="Goldman G.H."/>
            <person name="Felipe M.S."/>
            <person name="Nino-Vega G."/>
            <person name="San-Blas G."/>
            <person name="Taylor J.W."/>
            <person name="Mendoza L."/>
            <person name="Galagan J.E."/>
            <person name="Nusbaum C."/>
            <person name="Birren B.W."/>
        </authorList>
    </citation>
    <scope>NUCLEOTIDE SEQUENCE [LARGE SCALE GENOMIC DNA]</scope>
    <source>
        <strain evidence="10">H143</strain>
    </source>
</reference>
<dbReference type="InterPro" id="IPR036602">
    <property type="entry name" value="tRNA_yW-synthesising-like_sf"/>
</dbReference>
<dbReference type="Pfam" id="PF02676">
    <property type="entry name" value="TYW3"/>
    <property type="match status" value="1"/>
</dbReference>
<dbReference type="VEuPathDB" id="FungiDB:HCDG_08944"/>
<proteinExistence type="predicted"/>
<feature type="region of interest" description="Disordered" evidence="7">
    <location>
        <begin position="95"/>
        <end position="126"/>
    </location>
</feature>
<dbReference type="GO" id="GO:0008168">
    <property type="term" value="F:methyltransferase activity"/>
    <property type="evidence" value="ECO:0007669"/>
    <property type="project" value="UniProtKB-KW"/>
</dbReference>
<dbReference type="Gene3D" id="3.30.1960.10">
    <property type="entry name" value="tRNA wybutosine-synthesizing-like"/>
    <property type="match status" value="1"/>
</dbReference>
<evidence type="ECO:0000256" key="4">
    <source>
        <dbReference type="ARBA" id="ARBA00022691"/>
    </source>
</evidence>
<evidence type="ECO:0000256" key="6">
    <source>
        <dbReference type="ARBA" id="ARBA00049202"/>
    </source>
</evidence>
<dbReference type="Proteomes" id="UP000002624">
    <property type="component" value="Unassembled WGS sequence"/>
</dbReference>
<evidence type="ECO:0000256" key="1">
    <source>
        <dbReference type="ARBA" id="ARBA00012750"/>
    </source>
</evidence>